<keyword evidence="1" id="KW-0802">TPR repeat</keyword>
<evidence type="ECO:0000313" key="4">
    <source>
        <dbReference type="Proteomes" id="UP000230108"/>
    </source>
</evidence>
<reference evidence="4" key="1">
    <citation type="submission" date="2017-09" db="EMBL/GenBank/DDBJ databases">
        <title>Depth-based differentiation of microbial function through sediment-hosted aquifers and enrichment of novel symbionts in the deep terrestrial subsurface.</title>
        <authorList>
            <person name="Probst A.J."/>
            <person name="Ladd B."/>
            <person name="Jarett J.K."/>
            <person name="Geller-Mcgrath D.E."/>
            <person name="Sieber C.M.K."/>
            <person name="Emerson J.B."/>
            <person name="Anantharaman K."/>
            <person name="Thomas B.C."/>
            <person name="Malmstrom R."/>
            <person name="Stieglmeier M."/>
            <person name="Klingl A."/>
            <person name="Woyke T."/>
            <person name="Ryan C.M."/>
            <person name="Banfield J.F."/>
        </authorList>
    </citation>
    <scope>NUCLEOTIDE SEQUENCE [LARGE SCALE GENOMIC DNA]</scope>
</reference>
<feature type="region of interest" description="Disordered" evidence="2">
    <location>
        <begin position="243"/>
        <end position="266"/>
    </location>
</feature>
<proteinExistence type="predicted"/>
<dbReference type="PROSITE" id="PS50293">
    <property type="entry name" value="TPR_REGION"/>
    <property type="match status" value="1"/>
</dbReference>
<dbReference type="Proteomes" id="UP000230108">
    <property type="component" value="Unassembled WGS sequence"/>
</dbReference>
<dbReference type="PROSITE" id="PS50005">
    <property type="entry name" value="TPR"/>
    <property type="match status" value="1"/>
</dbReference>
<evidence type="ECO:0000256" key="1">
    <source>
        <dbReference type="PROSITE-ProRule" id="PRU00339"/>
    </source>
</evidence>
<evidence type="ECO:0000256" key="2">
    <source>
        <dbReference type="SAM" id="MobiDB-lite"/>
    </source>
</evidence>
<feature type="compositionally biased region" description="Basic and acidic residues" evidence="2">
    <location>
        <begin position="243"/>
        <end position="252"/>
    </location>
</feature>
<organism evidence="3 4">
    <name type="scientific">Candidatus Roizmanbacteria bacterium CG_4_10_14_0_8_um_filter_39_9</name>
    <dbReference type="NCBI Taxonomy" id="1974829"/>
    <lineage>
        <taxon>Bacteria</taxon>
        <taxon>Candidatus Roizmaniibacteriota</taxon>
    </lineage>
</organism>
<dbReference type="Pfam" id="PF00515">
    <property type="entry name" value="TPR_1"/>
    <property type="match status" value="1"/>
</dbReference>
<gene>
    <name evidence="3" type="ORF">COY90_01370</name>
</gene>
<evidence type="ECO:0000313" key="3">
    <source>
        <dbReference type="EMBL" id="PIY69290.1"/>
    </source>
</evidence>
<protein>
    <submittedName>
        <fullName evidence="3">Uncharacterized protein</fullName>
    </submittedName>
</protein>
<dbReference type="SUPFAM" id="SSF48452">
    <property type="entry name" value="TPR-like"/>
    <property type="match status" value="1"/>
</dbReference>
<dbReference type="Gene3D" id="1.25.40.10">
    <property type="entry name" value="Tetratricopeptide repeat domain"/>
    <property type="match status" value="1"/>
</dbReference>
<feature type="compositionally biased region" description="Acidic residues" evidence="2">
    <location>
        <begin position="256"/>
        <end position="266"/>
    </location>
</feature>
<accession>A0A2M7QEH4</accession>
<feature type="repeat" description="TPR" evidence="1">
    <location>
        <begin position="38"/>
        <end position="71"/>
    </location>
</feature>
<sequence length="266" mass="30157">MNDLELLEAQAIDAAINLQWDDAVDLNNQIIKANGANEGAFLRLGFIYLQLKDIPKAKKFYLKALKLQPRNSVALSNIERISVLETSKMSKDLTRSISFDPDLFIETAGKTKTVALVNLGQKSVIAGLTIGAPIELKIKKRRVEVRTPKGDYIGTLPDDVSKRLITFIKAKSLYTTYIKESTLTRVIVFIREEKKGRPVTHYISFPQHPQHKIDESLLSEDGQETAEEEADEHVDQWEKLVNENQPEEKEVLLDIQPEDLSDEEEE</sequence>
<comment type="caution">
    <text evidence="3">The sequence shown here is derived from an EMBL/GenBank/DDBJ whole genome shotgun (WGS) entry which is preliminary data.</text>
</comment>
<dbReference type="InterPro" id="IPR019734">
    <property type="entry name" value="TPR_rpt"/>
</dbReference>
<dbReference type="EMBL" id="PFLF01000036">
    <property type="protein sequence ID" value="PIY69290.1"/>
    <property type="molecule type" value="Genomic_DNA"/>
</dbReference>
<dbReference type="SMART" id="SM00028">
    <property type="entry name" value="TPR"/>
    <property type="match status" value="1"/>
</dbReference>
<dbReference type="InterPro" id="IPR011990">
    <property type="entry name" value="TPR-like_helical_dom_sf"/>
</dbReference>
<name>A0A2M7QEH4_9BACT</name>
<dbReference type="AlphaFoldDB" id="A0A2M7QEH4"/>